<accession>A0A914QXY1</accession>
<feature type="transmembrane region" description="Helical" evidence="1">
    <location>
        <begin position="129"/>
        <end position="153"/>
    </location>
</feature>
<dbReference type="Proteomes" id="UP000887578">
    <property type="component" value="Unplaced"/>
</dbReference>
<feature type="transmembrane region" description="Helical" evidence="1">
    <location>
        <begin position="34"/>
        <end position="56"/>
    </location>
</feature>
<reference evidence="3" key="1">
    <citation type="submission" date="2022-11" db="UniProtKB">
        <authorList>
            <consortium name="WormBaseParasite"/>
        </authorList>
    </citation>
    <scope>IDENTIFICATION</scope>
</reference>
<keyword evidence="1" id="KW-1133">Transmembrane helix</keyword>
<protein>
    <submittedName>
        <fullName evidence="3">Uncharacterized protein</fullName>
    </submittedName>
</protein>
<keyword evidence="2" id="KW-1185">Reference proteome</keyword>
<evidence type="ECO:0000313" key="3">
    <source>
        <dbReference type="WBParaSite" id="PDA_v2.g8969.t1"/>
    </source>
</evidence>
<dbReference type="InterPro" id="IPR019428">
    <property type="entry name" value="7TM_GPCR_serpentine_rcpt_Str"/>
</dbReference>
<feature type="transmembrane region" description="Helical" evidence="1">
    <location>
        <begin position="159"/>
        <end position="184"/>
    </location>
</feature>
<keyword evidence="1" id="KW-0472">Membrane</keyword>
<sequence length="226" mass="25723">MFNIVVVQLYLVFYRLAATYKYSWLQYIYGNVKVLYISFFITILVFQVTTITPIIYDGAHPEEVRRLTASDLPVMAKLIEIQPSIAGYHPALAKGGIDFLLLFGVVIICLLPGIVIALLVFFSYRLRSLVVQIMLLVGFLLLPAEIFILTIYFELSWGSYAAAGCVVVCSFHMAFDSLALLYFIKPYRYAIRRKLRYFLRPLSHAVGPISTSNQHVLPSIHGKLYH</sequence>
<evidence type="ECO:0000256" key="1">
    <source>
        <dbReference type="SAM" id="Phobius"/>
    </source>
</evidence>
<feature type="transmembrane region" description="Helical" evidence="1">
    <location>
        <begin position="99"/>
        <end position="122"/>
    </location>
</feature>
<proteinExistence type="predicted"/>
<keyword evidence="1" id="KW-0812">Transmembrane</keyword>
<dbReference type="WBParaSite" id="PDA_v2.g8969.t1">
    <property type="protein sequence ID" value="PDA_v2.g8969.t1"/>
    <property type="gene ID" value="PDA_v2.g8969"/>
</dbReference>
<organism evidence="2 3">
    <name type="scientific">Panagrolaimus davidi</name>
    <dbReference type="NCBI Taxonomy" id="227884"/>
    <lineage>
        <taxon>Eukaryota</taxon>
        <taxon>Metazoa</taxon>
        <taxon>Ecdysozoa</taxon>
        <taxon>Nematoda</taxon>
        <taxon>Chromadorea</taxon>
        <taxon>Rhabditida</taxon>
        <taxon>Tylenchina</taxon>
        <taxon>Panagrolaimomorpha</taxon>
        <taxon>Panagrolaimoidea</taxon>
        <taxon>Panagrolaimidae</taxon>
        <taxon>Panagrolaimus</taxon>
    </lineage>
</organism>
<name>A0A914QXY1_9BILA</name>
<evidence type="ECO:0000313" key="2">
    <source>
        <dbReference type="Proteomes" id="UP000887578"/>
    </source>
</evidence>
<dbReference type="Pfam" id="PF10326">
    <property type="entry name" value="7TM_GPCR_Str"/>
    <property type="match status" value="1"/>
</dbReference>
<dbReference type="AlphaFoldDB" id="A0A914QXY1"/>